<dbReference type="AlphaFoldDB" id="A0A1X0REI7"/>
<sequence length="310" mass="34750">MVYQKTFTLNNGNKIPAVGLGTWQASEENDSVYKAIKTAIAAGYRHFDTAMAYGNEKEVGRGIRDGLKENGLERKDIFVTTKLAPIQARPSIVPKAFEESLAKLDIEYVDLYMLHWPVALNPEPGVMIPLRPDGSRDIDEQLKGRFEDTWAAMEKLLETGKVKNLGVANFSIPNLERLLKTAKVVPAVNQVELHPYLPQHKLLDYCNSKGIHVSAYSPLGSSQSTLLQDPVLNTIAQNRNKSVAQILLSWGVTRSSVLPKSVNPERIQSNIDLIELNDEEIHQINEISKTTTKRFIRPTWGVPVFDEDFE</sequence>
<dbReference type="Gene3D" id="3.20.20.100">
    <property type="entry name" value="NADP-dependent oxidoreductase domain"/>
    <property type="match status" value="1"/>
</dbReference>
<protein>
    <submittedName>
        <fullName evidence="6">Aldo/keto reductase</fullName>
    </submittedName>
</protein>
<dbReference type="PRINTS" id="PR00069">
    <property type="entry name" value="ALDKETRDTASE"/>
</dbReference>
<dbReference type="InterPro" id="IPR036812">
    <property type="entry name" value="NAD(P)_OxRdtase_dom_sf"/>
</dbReference>
<dbReference type="InterPro" id="IPR023210">
    <property type="entry name" value="NADP_OxRdtase_dom"/>
</dbReference>
<feature type="active site" description="Proton donor" evidence="2">
    <location>
        <position position="53"/>
    </location>
</feature>
<dbReference type="EMBL" id="KV921865">
    <property type="protein sequence ID" value="ORE10455.1"/>
    <property type="molecule type" value="Genomic_DNA"/>
</dbReference>
<dbReference type="PROSITE" id="PS00063">
    <property type="entry name" value="ALDOKETO_REDUCTASE_3"/>
    <property type="match status" value="1"/>
</dbReference>
<dbReference type="InterPro" id="IPR020471">
    <property type="entry name" value="AKR"/>
</dbReference>
<evidence type="ECO:0000256" key="4">
    <source>
        <dbReference type="PIRSR" id="PIRSR000097-3"/>
    </source>
</evidence>
<feature type="domain" description="NADP-dependent oxidoreductase" evidence="5">
    <location>
        <begin position="18"/>
        <end position="288"/>
    </location>
</feature>
<evidence type="ECO:0000259" key="5">
    <source>
        <dbReference type="Pfam" id="PF00248"/>
    </source>
</evidence>
<evidence type="ECO:0000313" key="6">
    <source>
        <dbReference type="EMBL" id="ORE10455.1"/>
    </source>
</evidence>
<dbReference type="Proteomes" id="UP000242414">
    <property type="component" value="Unassembled WGS sequence"/>
</dbReference>
<name>A0A1X0REI7_RHIZD</name>
<dbReference type="PIRSF" id="PIRSF000097">
    <property type="entry name" value="AKR"/>
    <property type="match status" value="1"/>
</dbReference>
<dbReference type="SUPFAM" id="SSF51430">
    <property type="entry name" value="NAD(P)-linked oxidoreductase"/>
    <property type="match status" value="1"/>
</dbReference>
<accession>A0A1X0REI7</accession>
<reference evidence="6" key="1">
    <citation type="journal article" date="2016" name="Proc. Natl. Acad. Sci. U.S.A.">
        <title>Lipid metabolic changes in an early divergent fungus govern the establishment of a mutualistic symbiosis with endobacteria.</title>
        <authorList>
            <person name="Lastovetsky O.A."/>
            <person name="Gaspar M.L."/>
            <person name="Mondo S.J."/>
            <person name="LaButti K.M."/>
            <person name="Sandor L."/>
            <person name="Grigoriev I.V."/>
            <person name="Henry S.A."/>
            <person name="Pawlowska T.E."/>
        </authorList>
    </citation>
    <scope>NUCLEOTIDE SEQUENCE [LARGE SCALE GENOMIC DNA]</scope>
    <source>
        <strain evidence="6">ATCC 52814</strain>
    </source>
</reference>
<organism evidence="6">
    <name type="scientific">Rhizopus microsporus var. microsporus</name>
    <dbReference type="NCBI Taxonomy" id="86635"/>
    <lineage>
        <taxon>Eukaryota</taxon>
        <taxon>Fungi</taxon>
        <taxon>Fungi incertae sedis</taxon>
        <taxon>Mucoromycota</taxon>
        <taxon>Mucoromycotina</taxon>
        <taxon>Mucoromycetes</taxon>
        <taxon>Mucorales</taxon>
        <taxon>Mucorineae</taxon>
        <taxon>Rhizopodaceae</taxon>
        <taxon>Rhizopus</taxon>
    </lineage>
</organism>
<dbReference type="PANTHER" id="PTHR11732">
    <property type="entry name" value="ALDO/KETO REDUCTASE"/>
    <property type="match status" value="1"/>
</dbReference>
<feature type="binding site" evidence="3">
    <location>
        <position position="115"/>
    </location>
    <ligand>
        <name>substrate</name>
    </ligand>
</feature>
<dbReference type="FunFam" id="3.20.20.100:FF:000002">
    <property type="entry name" value="2,5-diketo-D-gluconic acid reductase A"/>
    <property type="match status" value="1"/>
</dbReference>
<dbReference type="PROSITE" id="PS00798">
    <property type="entry name" value="ALDOKETO_REDUCTASE_1"/>
    <property type="match status" value="1"/>
</dbReference>
<feature type="site" description="Lowers pKa of active site Tyr" evidence="4">
    <location>
        <position position="82"/>
    </location>
</feature>
<dbReference type="Pfam" id="PF00248">
    <property type="entry name" value="Aldo_ket_red"/>
    <property type="match status" value="1"/>
</dbReference>
<gene>
    <name evidence="6" type="ORF">BCV72DRAFT_21000</name>
</gene>
<evidence type="ECO:0000256" key="1">
    <source>
        <dbReference type="ARBA" id="ARBA00023002"/>
    </source>
</evidence>
<keyword evidence="1" id="KW-0560">Oxidoreductase</keyword>
<dbReference type="GO" id="GO:0016616">
    <property type="term" value="F:oxidoreductase activity, acting on the CH-OH group of donors, NAD or NADP as acceptor"/>
    <property type="evidence" value="ECO:0007669"/>
    <property type="project" value="UniProtKB-ARBA"/>
</dbReference>
<evidence type="ECO:0000256" key="3">
    <source>
        <dbReference type="PIRSR" id="PIRSR000097-2"/>
    </source>
</evidence>
<evidence type="ECO:0000256" key="2">
    <source>
        <dbReference type="PIRSR" id="PIRSR000097-1"/>
    </source>
</evidence>
<dbReference type="InterPro" id="IPR018170">
    <property type="entry name" value="Aldo/ket_reductase_CS"/>
</dbReference>
<dbReference type="OrthoDB" id="416253at2759"/>
<proteinExistence type="predicted"/>
<dbReference type="VEuPathDB" id="FungiDB:BCV72DRAFT_21000"/>